<protein>
    <recommendedName>
        <fullName evidence="7">Secretion system C-terminal sorting domain-containing protein</fullName>
    </recommendedName>
</protein>
<comment type="caution">
    <text evidence="8">The sequence shown here is derived from an EMBL/GenBank/DDBJ whole genome shotgun (WGS) entry which is preliminary data.</text>
</comment>
<keyword evidence="3 6" id="KW-0732">Signal</keyword>
<evidence type="ECO:0000313" key="9">
    <source>
        <dbReference type="Proteomes" id="UP000216035"/>
    </source>
</evidence>
<evidence type="ECO:0000256" key="1">
    <source>
        <dbReference type="ARBA" id="ARBA00006429"/>
    </source>
</evidence>
<comment type="similarity">
    <text evidence="1">Belongs to the EndA/NucM nuclease family.</text>
</comment>
<evidence type="ECO:0000256" key="6">
    <source>
        <dbReference type="SAM" id="SignalP"/>
    </source>
</evidence>
<dbReference type="SUPFAM" id="SSF141072">
    <property type="entry name" value="CalX-like"/>
    <property type="match status" value="1"/>
</dbReference>
<keyword evidence="2" id="KW-0540">Nuclease</keyword>
<dbReference type="SUPFAM" id="SSF54060">
    <property type="entry name" value="His-Me finger endonucleases"/>
    <property type="match status" value="1"/>
</dbReference>
<keyword evidence="4" id="KW-0378">Hydrolase</keyword>
<evidence type="ECO:0000256" key="2">
    <source>
        <dbReference type="ARBA" id="ARBA00022722"/>
    </source>
</evidence>
<dbReference type="InterPro" id="IPR007346">
    <property type="entry name" value="Endonuclease-I"/>
</dbReference>
<dbReference type="InterPro" id="IPR044925">
    <property type="entry name" value="His-Me_finger_sf"/>
</dbReference>
<keyword evidence="9" id="KW-1185">Reference proteome</keyword>
<reference evidence="8 9" key="1">
    <citation type="submission" date="2017-07" db="EMBL/GenBank/DDBJ databases">
        <title>Flavobacterium cyanobacteriorum sp. nov., isolated from cyanobacterial aggregates in a eutrophic lake.</title>
        <authorList>
            <person name="Cai H."/>
        </authorList>
    </citation>
    <scope>NUCLEOTIDE SEQUENCE [LARGE SCALE GENOMIC DNA]</scope>
    <source>
        <strain evidence="8 9">TH167</strain>
    </source>
</reference>
<dbReference type="PANTHER" id="PTHR33607:SF2">
    <property type="entry name" value="ENDONUCLEASE-1"/>
    <property type="match status" value="1"/>
</dbReference>
<gene>
    <name evidence="8" type="ORF">CHX27_03640</name>
</gene>
<dbReference type="PANTHER" id="PTHR33607">
    <property type="entry name" value="ENDONUCLEASE-1"/>
    <property type="match status" value="1"/>
</dbReference>
<evidence type="ECO:0000256" key="5">
    <source>
        <dbReference type="SAM" id="MobiDB-lite"/>
    </source>
</evidence>
<dbReference type="GO" id="GO:0016787">
    <property type="term" value="F:hydrolase activity"/>
    <property type="evidence" value="ECO:0007669"/>
    <property type="project" value="UniProtKB-KW"/>
</dbReference>
<dbReference type="Proteomes" id="UP000216035">
    <property type="component" value="Unassembled WGS sequence"/>
</dbReference>
<organism evidence="8 9">
    <name type="scientific">Flavobacterium aurantiibacter</name>
    <dbReference type="NCBI Taxonomy" id="2023067"/>
    <lineage>
        <taxon>Bacteria</taxon>
        <taxon>Pseudomonadati</taxon>
        <taxon>Bacteroidota</taxon>
        <taxon>Flavobacteriia</taxon>
        <taxon>Flavobacteriales</taxon>
        <taxon>Flavobacteriaceae</taxon>
        <taxon>Flavobacterium</taxon>
    </lineage>
</organism>
<evidence type="ECO:0000313" key="8">
    <source>
        <dbReference type="EMBL" id="OYQ46933.1"/>
    </source>
</evidence>
<evidence type="ECO:0000256" key="4">
    <source>
        <dbReference type="ARBA" id="ARBA00022801"/>
    </source>
</evidence>
<evidence type="ECO:0000256" key="3">
    <source>
        <dbReference type="ARBA" id="ARBA00022729"/>
    </source>
</evidence>
<dbReference type="Pfam" id="PF18962">
    <property type="entry name" value="Por_Secre_tail"/>
    <property type="match status" value="1"/>
</dbReference>
<evidence type="ECO:0000259" key="7">
    <source>
        <dbReference type="Pfam" id="PF18962"/>
    </source>
</evidence>
<dbReference type="Pfam" id="PF04231">
    <property type="entry name" value="Endonuclease_1"/>
    <property type="match status" value="2"/>
</dbReference>
<dbReference type="OrthoDB" id="5485925at2"/>
<dbReference type="NCBIfam" id="TIGR04183">
    <property type="entry name" value="Por_Secre_tail"/>
    <property type="match status" value="1"/>
</dbReference>
<proteinExistence type="inferred from homology"/>
<dbReference type="InterPro" id="IPR038081">
    <property type="entry name" value="CalX-like_sf"/>
</dbReference>
<feature type="signal peptide" evidence="6">
    <location>
        <begin position="1"/>
        <end position="20"/>
    </location>
</feature>
<dbReference type="GO" id="GO:0004518">
    <property type="term" value="F:nuclease activity"/>
    <property type="evidence" value="ECO:0007669"/>
    <property type="project" value="UniProtKB-KW"/>
</dbReference>
<feature type="chain" id="PRO_5012287644" description="Secretion system C-terminal sorting domain-containing protein" evidence="6">
    <location>
        <begin position="21"/>
        <end position="653"/>
    </location>
</feature>
<dbReference type="RefSeq" id="WP_094485408.1">
    <property type="nucleotide sequence ID" value="NZ_NOXX01000153.1"/>
</dbReference>
<name>A0A255ZZM1_9FLAO</name>
<dbReference type="Gene3D" id="2.60.40.2030">
    <property type="match status" value="1"/>
</dbReference>
<accession>A0A255ZZM1</accession>
<sequence length="653" mass="70816">MKKIWGKFICLLLVCVSAQAQIFINELDADTPGTDVLEFIELKTLNPNQSLTGYVLVAFNGGQPNNPSYFAMDLDGFTTDSDGIILIGNQGLSPFPDQILPDNTFQNGADAVAIYLGNASDWPLNTPCTNTNLISALAYDTNDPDATSLLAALGLTEQINEGVNGSSQTESIQRKNDGTYEVKAPTPGAPNDGSGSSANGLTAQLSATNVTEGNTVTLTFSLQQPAQTAFTFTFTLENGGFTASDYQTTTTVSFAAGSQSAAVSITFIDDSFDEGDEDARSFINALPSGYERLNNNVIIRVVDNDFQALNYGTPVNPTYGNVIPSIPAGYYDSLNGKAGNELKAAIQAIIANSTLVREHTYGDVFEILKAADVNPENPNQVWLMYVEQPRSKLDQQTGTSGASGFWNREHIYPQSRGGFTDGTSGSADGFNLFDTTGPDDILAGHSDAHHIRAEDSPENSLRSERNYGIDYNGPANTLSSWHGDVARALFYMAVRYNGLNVVNGNPPTVPVGFVGDLATLLQWNALDTADDFEMNHNNVVHLWQQNRNPFVDMPLLAEYVFGANFGQVWNNSLTTTDYANKEVRLYPNPASDVVYFTKSLSNATVSIFNISGQRVYHADNFSATSLQLELTSGVYFVEIRSESRRSVQKLIVR</sequence>
<dbReference type="InterPro" id="IPR026444">
    <property type="entry name" value="Secre_tail"/>
</dbReference>
<feature type="region of interest" description="Disordered" evidence="5">
    <location>
        <begin position="161"/>
        <end position="200"/>
    </location>
</feature>
<dbReference type="AlphaFoldDB" id="A0A255ZZM1"/>
<dbReference type="EMBL" id="NOXX01000153">
    <property type="protein sequence ID" value="OYQ46933.1"/>
    <property type="molecule type" value="Genomic_DNA"/>
</dbReference>
<feature type="compositionally biased region" description="Polar residues" evidence="5">
    <location>
        <begin position="161"/>
        <end position="171"/>
    </location>
</feature>
<feature type="domain" description="Secretion system C-terminal sorting" evidence="7">
    <location>
        <begin position="585"/>
        <end position="652"/>
    </location>
</feature>